<comment type="caution">
    <text evidence="1">The sequence shown here is derived from an EMBL/GenBank/DDBJ whole genome shotgun (WGS) entry which is preliminary data.</text>
</comment>
<name>A0ABD2Q6S1_9PLAT</name>
<dbReference type="Proteomes" id="UP001626550">
    <property type="component" value="Unassembled WGS sequence"/>
</dbReference>
<protein>
    <submittedName>
        <fullName evidence="1">Membrane anchoring protein efr3a</fullName>
    </submittedName>
</protein>
<reference evidence="1 2" key="1">
    <citation type="submission" date="2024-11" db="EMBL/GenBank/DDBJ databases">
        <title>Adaptive evolution of stress response genes in parasites aligns with host niche diversity.</title>
        <authorList>
            <person name="Hahn C."/>
            <person name="Resl P."/>
        </authorList>
    </citation>
    <scope>NUCLEOTIDE SEQUENCE [LARGE SCALE GENOMIC DNA]</scope>
    <source>
        <strain evidence="1">EGGRZ-B1_66</strain>
        <tissue evidence="1">Body</tissue>
    </source>
</reference>
<dbReference type="EMBL" id="JBJKFK010000868">
    <property type="protein sequence ID" value="KAL3314932.1"/>
    <property type="molecule type" value="Genomic_DNA"/>
</dbReference>
<dbReference type="PANTHER" id="PTHR12444">
    <property type="entry name" value="PROTEIN EFR3 HOMOLOG CMP44E"/>
    <property type="match status" value="1"/>
</dbReference>
<dbReference type="InterPro" id="IPR051851">
    <property type="entry name" value="EFR3_Homologs"/>
</dbReference>
<gene>
    <name evidence="1" type="primary">EFR3A_1</name>
    <name evidence="1" type="ORF">Ciccas_006435</name>
</gene>
<accession>A0ABD2Q6S1</accession>
<sequence>MSTKVTTPAGLHCSTLQAVAAERQFQDAIITTIAEFAKNLSESQQIEILKFVLNFDSEVILRKGSNRRSQPFVLVLMKTMLQVAEQYQCSTISNALHPEFLKNLLRGVAVDKDPAIRIYVQKLLHTLMDRNHNSAKLMKVRIYTQEESLSDELQCQSPDMQDILFMKQTGVLLTENLFWQLLESSNKVDNLEHVCCTISLIALEMSADEVLLELFRLLLAVQEKVVPGGSKESASLPQTHRCAVHAIVASQMTLLVKLLKDRAPAALCEHIYGVIERRGQDAPHLLPKVAFNRNNTQGSYPADFKITDELLFHQGKISNILEDNHFDVSGLDIFSA</sequence>
<evidence type="ECO:0000313" key="1">
    <source>
        <dbReference type="EMBL" id="KAL3314932.1"/>
    </source>
</evidence>
<evidence type="ECO:0000313" key="2">
    <source>
        <dbReference type="Proteomes" id="UP001626550"/>
    </source>
</evidence>
<dbReference type="PANTHER" id="PTHR12444:SF8">
    <property type="entry name" value="PROTEIN EFR3 HOMOLOG CMP44E"/>
    <property type="match status" value="1"/>
</dbReference>
<dbReference type="AlphaFoldDB" id="A0ABD2Q6S1"/>
<keyword evidence="2" id="KW-1185">Reference proteome</keyword>
<organism evidence="1 2">
    <name type="scientific">Cichlidogyrus casuarinus</name>
    <dbReference type="NCBI Taxonomy" id="1844966"/>
    <lineage>
        <taxon>Eukaryota</taxon>
        <taxon>Metazoa</taxon>
        <taxon>Spiralia</taxon>
        <taxon>Lophotrochozoa</taxon>
        <taxon>Platyhelminthes</taxon>
        <taxon>Monogenea</taxon>
        <taxon>Monopisthocotylea</taxon>
        <taxon>Dactylogyridea</taxon>
        <taxon>Ancyrocephalidae</taxon>
        <taxon>Cichlidogyrus</taxon>
    </lineage>
</organism>
<proteinExistence type="predicted"/>